<dbReference type="AlphaFoldDB" id="A0AA38U1L7"/>
<evidence type="ECO:0000313" key="1">
    <source>
        <dbReference type="EMBL" id="KAJ9565496.1"/>
    </source>
</evidence>
<evidence type="ECO:0000313" key="2">
    <source>
        <dbReference type="Proteomes" id="UP001172457"/>
    </source>
</evidence>
<dbReference type="InterPro" id="IPR016197">
    <property type="entry name" value="Chromo-like_dom_sf"/>
</dbReference>
<gene>
    <name evidence="1" type="ORF">OSB04_001462</name>
</gene>
<comment type="caution">
    <text evidence="1">The sequence shown here is derived from an EMBL/GenBank/DDBJ whole genome shotgun (WGS) entry which is preliminary data.</text>
</comment>
<evidence type="ECO:0008006" key="3">
    <source>
        <dbReference type="Google" id="ProtNLM"/>
    </source>
</evidence>
<sequence>MQISFGSLGIWRNRKLAASFYGLYQGLTRVGYVAYRLKLPSTAHLYLNSDTPSIHMSSFVLPPQLAAEWKSISYMKLFGNLDMISVGSCDSHIEVLIKWKDLGPFEASWEDFEVVNNQFFDFHLENNVTLIGSNTD</sequence>
<dbReference type="EMBL" id="JARYMX010000001">
    <property type="protein sequence ID" value="KAJ9565496.1"/>
    <property type="molecule type" value="Genomic_DNA"/>
</dbReference>
<dbReference type="SUPFAM" id="SSF54160">
    <property type="entry name" value="Chromo domain-like"/>
    <property type="match status" value="1"/>
</dbReference>
<name>A0AA38U1L7_9ASTR</name>
<proteinExistence type="predicted"/>
<dbReference type="Proteomes" id="UP001172457">
    <property type="component" value="Chromosome 1"/>
</dbReference>
<protein>
    <recommendedName>
        <fullName evidence="3">Chromo domain-containing protein</fullName>
    </recommendedName>
</protein>
<organism evidence="1 2">
    <name type="scientific">Centaurea solstitialis</name>
    <name type="common">yellow star-thistle</name>
    <dbReference type="NCBI Taxonomy" id="347529"/>
    <lineage>
        <taxon>Eukaryota</taxon>
        <taxon>Viridiplantae</taxon>
        <taxon>Streptophyta</taxon>
        <taxon>Embryophyta</taxon>
        <taxon>Tracheophyta</taxon>
        <taxon>Spermatophyta</taxon>
        <taxon>Magnoliopsida</taxon>
        <taxon>eudicotyledons</taxon>
        <taxon>Gunneridae</taxon>
        <taxon>Pentapetalae</taxon>
        <taxon>asterids</taxon>
        <taxon>campanulids</taxon>
        <taxon>Asterales</taxon>
        <taxon>Asteraceae</taxon>
        <taxon>Carduoideae</taxon>
        <taxon>Cardueae</taxon>
        <taxon>Centaureinae</taxon>
        <taxon>Centaurea</taxon>
    </lineage>
</organism>
<keyword evidence="2" id="KW-1185">Reference proteome</keyword>
<reference evidence="1" key="1">
    <citation type="submission" date="2023-03" db="EMBL/GenBank/DDBJ databases">
        <title>Chromosome-scale reference genome and RAD-based genetic map of yellow starthistle (Centaurea solstitialis) reveal putative structural variation and QTLs associated with invader traits.</title>
        <authorList>
            <person name="Reatini B."/>
            <person name="Cang F.A."/>
            <person name="Jiang Q."/>
            <person name="Mckibben M.T.W."/>
            <person name="Barker M.S."/>
            <person name="Rieseberg L.H."/>
            <person name="Dlugosch K.M."/>
        </authorList>
    </citation>
    <scope>NUCLEOTIDE SEQUENCE</scope>
    <source>
        <strain evidence="1">CAN-66</strain>
        <tissue evidence="1">Leaf</tissue>
    </source>
</reference>
<accession>A0AA38U1L7</accession>